<dbReference type="GO" id="GO:0016020">
    <property type="term" value="C:membrane"/>
    <property type="evidence" value="ECO:0007669"/>
    <property type="project" value="UniProtKB-SubCell"/>
</dbReference>
<accession>A0A845QV17</accession>
<feature type="transmembrane region" description="Helical" evidence="6">
    <location>
        <begin position="136"/>
        <end position="152"/>
    </location>
</feature>
<comment type="caution">
    <text evidence="7">The sequence shown here is derived from an EMBL/GenBank/DDBJ whole genome shotgun (WGS) entry which is preliminary data.</text>
</comment>
<keyword evidence="4 6" id="KW-1133">Transmembrane helix</keyword>
<dbReference type="PANTHER" id="PTHR13929:SF0">
    <property type="entry name" value="UBIA PRENYLTRANSFERASE DOMAIN-CONTAINING PROTEIN 1"/>
    <property type="match status" value="1"/>
</dbReference>
<evidence type="ECO:0000256" key="5">
    <source>
        <dbReference type="ARBA" id="ARBA00023136"/>
    </source>
</evidence>
<feature type="transmembrane region" description="Helical" evidence="6">
    <location>
        <begin position="108"/>
        <end position="130"/>
    </location>
</feature>
<gene>
    <name evidence="7" type="ORF">D3Z33_05760</name>
</gene>
<evidence type="ECO:0000256" key="1">
    <source>
        <dbReference type="ARBA" id="ARBA00004141"/>
    </source>
</evidence>
<dbReference type="EMBL" id="QXXA01000006">
    <property type="protein sequence ID" value="NBI06365.1"/>
    <property type="molecule type" value="Genomic_DNA"/>
</dbReference>
<protein>
    <submittedName>
        <fullName evidence="7">Prenyltransferase</fullName>
    </submittedName>
</protein>
<evidence type="ECO:0000256" key="6">
    <source>
        <dbReference type="SAM" id="Phobius"/>
    </source>
</evidence>
<evidence type="ECO:0000256" key="2">
    <source>
        <dbReference type="ARBA" id="ARBA00022679"/>
    </source>
</evidence>
<feature type="transmembrane region" description="Helical" evidence="6">
    <location>
        <begin position="189"/>
        <end position="208"/>
    </location>
</feature>
<evidence type="ECO:0000256" key="3">
    <source>
        <dbReference type="ARBA" id="ARBA00022692"/>
    </source>
</evidence>
<dbReference type="AlphaFoldDB" id="A0A845QV17"/>
<feature type="transmembrane region" description="Helical" evidence="6">
    <location>
        <begin position="53"/>
        <end position="71"/>
    </location>
</feature>
<dbReference type="CDD" id="cd13962">
    <property type="entry name" value="PT_UbiA_UBIAD1"/>
    <property type="match status" value="1"/>
</dbReference>
<dbReference type="InterPro" id="IPR000537">
    <property type="entry name" value="UbiA_prenyltransferase"/>
</dbReference>
<feature type="transmembrane region" description="Helical" evidence="6">
    <location>
        <begin position="21"/>
        <end position="41"/>
    </location>
</feature>
<feature type="transmembrane region" description="Helical" evidence="6">
    <location>
        <begin position="164"/>
        <end position="183"/>
    </location>
</feature>
<dbReference type="PANTHER" id="PTHR13929">
    <property type="entry name" value="1,4-DIHYDROXY-2-NAPHTHOATE OCTAPRENYLTRANSFERASE"/>
    <property type="match status" value="1"/>
</dbReference>
<keyword evidence="3 6" id="KW-0812">Transmembrane</keyword>
<sequence length="307" mass="34698">MINSKTITTNINKKNIKDIWIASRPLSLTLALYSTTLGIVIAYNEGYLFKSEFIVIDIWKIFLVTIAGLLIQTATNFINDFFECEYKYREQSDIKYNFLGKQRTKFDILIFLLGIGCFLITMGIGLYIMLISTPKLIIIGLIGVIGGYSYTGEPIVYKKRGLGTPLSFILMGPLMVFGSYLVFSKNFSLNPIIIGLPVSLMIPLLMMSNEIRDYKRDKSLGINTLTVRMGYKFGKILFITLLVLSYSLTTLYVLLNILPIWTLFIYLTIPLAIKSYKNVSVSKKEGVPITNKLHLIFGLITIISLIV</sequence>
<dbReference type="PIRSF" id="PIRSF005355">
    <property type="entry name" value="UBIAD1"/>
    <property type="match status" value="1"/>
</dbReference>
<comment type="subcellular location">
    <subcellularLocation>
        <location evidence="1">Membrane</location>
        <topology evidence="1">Multi-pass membrane protein</topology>
    </subcellularLocation>
</comment>
<dbReference type="GO" id="GO:0004659">
    <property type="term" value="F:prenyltransferase activity"/>
    <property type="evidence" value="ECO:0007669"/>
    <property type="project" value="InterPro"/>
</dbReference>
<evidence type="ECO:0000256" key="4">
    <source>
        <dbReference type="ARBA" id="ARBA00022989"/>
    </source>
</evidence>
<reference evidence="7 8" key="1">
    <citation type="submission" date="2018-08" db="EMBL/GenBank/DDBJ databases">
        <title>Murine metabolic-syndrome-specific gut microbial biobank.</title>
        <authorList>
            <person name="Liu C."/>
        </authorList>
    </citation>
    <scope>NUCLEOTIDE SEQUENCE [LARGE SCALE GENOMIC DNA]</scope>
    <source>
        <strain evidence="7 8">583</strain>
    </source>
</reference>
<dbReference type="Pfam" id="PF01040">
    <property type="entry name" value="UbiA"/>
    <property type="match status" value="1"/>
</dbReference>
<keyword evidence="5 6" id="KW-0472">Membrane</keyword>
<feature type="transmembrane region" description="Helical" evidence="6">
    <location>
        <begin position="254"/>
        <end position="273"/>
    </location>
</feature>
<keyword evidence="2 7" id="KW-0808">Transferase</keyword>
<name>A0A845QV17_9CLOT</name>
<dbReference type="InterPro" id="IPR026046">
    <property type="entry name" value="UBIAD1"/>
</dbReference>
<dbReference type="OrthoDB" id="9767568at2"/>
<dbReference type="GO" id="GO:0042371">
    <property type="term" value="P:vitamin K biosynthetic process"/>
    <property type="evidence" value="ECO:0007669"/>
    <property type="project" value="TreeGrafter"/>
</dbReference>
<dbReference type="Proteomes" id="UP000467132">
    <property type="component" value="Unassembled WGS sequence"/>
</dbReference>
<keyword evidence="8" id="KW-1185">Reference proteome</keyword>
<dbReference type="RefSeq" id="WP_160196852.1">
    <property type="nucleotide sequence ID" value="NZ_QXXA01000006.1"/>
</dbReference>
<proteinExistence type="predicted"/>
<dbReference type="GO" id="GO:0009234">
    <property type="term" value="P:menaquinone biosynthetic process"/>
    <property type="evidence" value="ECO:0007669"/>
    <property type="project" value="TreeGrafter"/>
</dbReference>
<organism evidence="7 8">
    <name type="scientific">Senegalia massiliensis</name>
    <dbReference type="NCBI Taxonomy" id="1720316"/>
    <lineage>
        <taxon>Bacteria</taxon>
        <taxon>Bacillati</taxon>
        <taxon>Bacillota</taxon>
        <taxon>Clostridia</taxon>
        <taxon>Eubacteriales</taxon>
        <taxon>Clostridiaceae</taxon>
        <taxon>Senegalia</taxon>
    </lineage>
</organism>
<feature type="transmembrane region" description="Helical" evidence="6">
    <location>
        <begin position="229"/>
        <end position="248"/>
    </location>
</feature>
<evidence type="ECO:0000313" key="8">
    <source>
        <dbReference type="Proteomes" id="UP000467132"/>
    </source>
</evidence>
<evidence type="ECO:0000313" key="7">
    <source>
        <dbReference type="EMBL" id="NBI06365.1"/>
    </source>
</evidence>